<dbReference type="eggNOG" id="ENOG502S7C8">
    <property type="taxonomic scope" value="Eukaryota"/>
</dbReference>
<dbReference type="EMBL" id="CH408030">
    <property type="protein sequence ID" value="EAQ90765.1"/>
    <property type="molecule type" value="Genomic_DNA"/>
</dbReference>
<evidence type="ECO:0000259" key="1">
    <source>
        <dbReference type="Pfam" id="PF20231"/>
    </source>
</evidence>
<dbReference type="GeneID" id="4388806"/>
<reference evidence="3" key="1">
    <citation type="journal article" date="2015" name="Genome Announc.">
        <title>Draft genome sequence of the cellulolytic fungus Chaetomium globosum.</title>
        <authorList>
            <person name="Cuomo C.A."/>
            <person name="Untereiner W.A."/>
            <person name="Ma L.-J."/>
            <person name="Grabherr M."/>
            <person name="Birren B.W."/>
        </authorList>
    </citation>
    <scope>NUCLEOTIDE SEQUENCE [LARGE SCALE GENOMIC DNA]</scope>
    <source>
        <strain evidence="3">ATCC 6205 / CBS 148.51 / DSM 1962 / NBRC 6347 / NRRL 1970</strain>
    </source>
</reference>
<evidence type="ECO:0000313" key="3">
    <source>
        <dbReference type="Proteomes" id="UP000001056"/>
    </source>
</evidence>
<sequence>MAEQAKDNLKKAAHDPNGVVVYDNFNLKSNVRELVGGKKASMINLTTASLVGCPELNGPLMQSSLDHLTQPFTREMVVKYLLPRRKTFDKASKSCLSSMKAVRQGDYGLVKDIITMLPVLFWGSRGTNYGPEMLYFAWPLHPNVSKDEVTRNAILKGGLVRCTTAGSMYKAIGLMQEHIHAGYAHDIKTNRNSTHDIEATFSRLAVNGAYLVTIRRSVERVFGRQQKGAHAAGDPATDIISYACKLYKDGMPRRASEGRPDAFDAPDLRVKGQQNLLKKLDDFNDVIPEPKDAADQRSLPGVGSGLGEIEIDWAGEGERLFNVDDDLWADGLDDLGIAF</sequence>
<dbReference type="Pfam" id="PF20231">
    <property type="entry name" value="DUF6589"/>
    <property type="match status" value="1"/>
</dbReference>
<gene>
    <name evidence="2" type="ORF">CHGG_02700</name>
</gene>
<dbReference type="AlphaFoldDB" id="Q2HAQ4"/>
<keyword evidence="3" id="KW-1185">Reference proteome</keyword>
<dbReference type="InterPro" id="IPR046496">
    <property type="entry name" value="DUF6589"/>
</dbReference>
<protein>
    <recommendedName>
        <fullName evidence="1">DUF6589 domain-containing protein</fullName>
    </recommendedName>
</protein>
<feature type="domain" description="DUF6589" evidence="1">
    <location>
        <begin position="99"/>
        <end position="230"/>
    </location>
</feature>
<name>Q2HAQ4_CHAGB</name>
<dbReference type="RefSeq" id="XP_001229216.1">
    <property type="nucleotide sequence ID" value="XM_001229215.1"/>
</dbReference>
<dbReference type="OrthoDB" id="4774349at2759"/>
<dbReference type="VEuPathDB" id="FungiDB:CHGG_02700"/>
<proteinExistence type="predicted"/>
<accession>Q2HAQ4</accession>
<dbReference type="Proteomes" id="UP000001056">
    <property type="component" value="Unassembled WGS sequence"/>
</dbReference>
<evidence type="ECO:0000313" key="2">
    <source>
        <dbReference type="EMBL" id="EAQ90765.1"/>
    </source>
</evidence>
<dbReference type="InParanoid" id="Q2HAQ4"/>
<dbReference type="HOGENOM" id="CLU_818895_0_0_1"/>
<organism evidence="2 3">
    <name type="scientific">Chaetomium globosum (strain ATCC 6205 / CBS 148.51 / DSM 1962 / NBRC 6347 / NRRL 1970)</name>
    <name type="common">Soil fungus</name>
    <dbReference type="NCBI Taxonomy" id="306901"/>
    <lineage>
        <taxon>Eukaryota</taxon>
        <taxon>Fungi</taxon>
        <taxon>Dikarya</taxon>
        <taxon>Ascomycota</taxon>
        <taxon>Pezizomycotina</taxon>
        <taxon>Sordariomycetes</taxon>
        <taxon>Sordariomycetidae</taxon>
        <taxon>Sordariales</taxon>
        <taxon>Chaetomiaceae</taxon>
        <taxon>Chaetomium</taxon>
    </lineage>
</organism>